<dbReference type="STRING" id="1182544.W9WBF7"/>
<protein>
    <recommendedName>
        <fullName evidence="2">N-acetyltransferase domain-containing protein</fullName>
    </recommendedName>
</protein>
<dbReference type="HOGENOM" id="CLU_086503_2_0_1"/>
<dbReference type="eggNOG" id="ENOG502SYW6">
    <property type="taxonomic scope" value="Eukaryota"/>
</dbReference>
<dbReference type="PANTHER" id="PTHR43233">
    <property type="entry name" value="FAMILY N-ACETYLTRANSFERASE, PUTATIVE (AFU_ORTHOLOGUE AFUA_6G03350)-RELATED"/>
    <property type="match status" value="1"/>
</dbReference>
<dbReference type="OrthoDB" id="10039976at2759"/>
<evidence type="ECO:0000313" key="4">
    <source>
        <dbReference type="Proteomes" id="UP000019473"/>
    </source>
</evidence>
<feature type="compositionally biased region" description="Polar residues" evidence="1">
    <location>
        <begin position="74"/>
        <end position="83"/>
    </location>
</feature>
<feature type="region of interest" description="Disordered" evidence="1">
    <location>
        <begin position="74"/>
        <end position="121"/>
    </location>
</feature>
<dbReference type="InterPro" id="IPR053144">
    <property type="entry name" value="Acetyltransferase_Butenolide"/>
</dbReference>
<name>W9WBF7_9EURO</name>
<dbReference type="EMBL" id="AMGW01000002">
    <property type="protein sequence ID" value="EXJ61886.1"/>
    <property type="molecule type" value="Genomic_DNA"/>
</dbReference>
<dbReference type="RefSeq" id="XP_007754540.1">
    <property type="nucleotide sequence ID" value="XM_007756350.1"/>
</dbReference>
<dbReference type="GO" id="GO:0016747">
    <property type="term" value="F:acyltransferase activity, transferring groups other than amino-acyl groups"/>
    <property type="evidence" value="ECO:0007669"/>
    <property type="project" value="InterPro"/>
</dbReference>
<dbReference type="Proteomes" id="UP000019473">
    <property type="component" value="Unassembled WGS sequence"/>
</dbReference>
<dbReference type="AlphaFoldDB" id="W9WBF7"/>
<dbReference type="VEuPathDB" id="FungiDB:A1O7_02317"/>
<dbReference type="InterPro" id="IPR000182">
    <property type="entry name" value="GNAT_dom"/>
</dbReference>
<dbReference type="Gene3D" id="3.40.630.30">
    <property type="match status" value="1"/>
</dbReference>
<feature type="compositionally biased region" description="Basic and acidic residues" evidence="1">
    <location>
        <begin position="85"/>
        <end position="112"/>
    </location>
</feature>
<evidence type="ECO:0000256" key="1">
    <source>
        <dbReference type="SAM" id="MobiDB-lite"/>
    </source>
</evidence>
<dbReference type="GeneID" id="19176925"/>
<gene>
    <name evidence="3" type="ORF">A1O7_02317</name>
</gene>
<keyword evidence="4" id="KW-1185">Reference proteome</keyword>
<evidence type="ECO:0000259" key="2">
    <source>
        <dbReference type="Pfam" id="PF00583"/>
    </source>
</evidence>
<sequence>MTSPPDPEMPLHTWTKDDKYLVSTDASLIPLQALNTAIFGAGDFTWGGPLPEEQLRTLVQRSLCFGLYELQRPQGSTSTSATRSYAEHHSSTEEDHRQHEHQHPESHSDHSHPQPQLKPQQPQHRLIGFARFITDLVTVNYLTDVYVLREHRSHGLGIWLMQCIDEVFASMTHLRGMILIADRGSSTEDFYRKYLAMGDLEGKAFCMDRKGLGVAEPAACLPACLPACLLYIDLSCGAERSS</sequence>
<reference evidence="3 4" key="1">
    <citation type="submission" date="2013-03" db="EMBL/GenBank/DDBJ databases">
        <title>The Genome Sequence of Cladophialophora yegresii CBS 114405.</title>
        <authorList>
            <consortium name="The Broad Institute Genomics Platform"/>
            <person name="Cuomo C."/>
            <person name="de Hoog S."/>
            <person name="Gorbushina A."/>
            <person name="Walker B."/>
            <person name="Young S.K."/>
            <person name="Zeng Q."/>
            <person name="Gargeya S."/>
            <person name="Fitzgerald M."/>
            <person name="Haas B."/>
            <person name="Abouelleil A."/>
            <person name="Allen A.W."/>
            <person name="Alvarado L."/>
            <person name="Arachchi H.M."/>
            <person name="Berlin A.M."/>
            <person name="Chapman S.B."/>
            <person name="Gainer-Dewar J."/>
            <person name="Goldberg J."/>
            <person name="Griggs A."/>
            <person name="Gujja S."/>
            <person name="Hansen M."/>
            <person name="Howarth C."/>
            <person name="Imamovic A."/>
            <person name="Ireland A."/>
            <person name="Larimer J."/>
            <person name="McCowan C."/>
            <person name="Murphy C."/>
            <person name="Pearson M."/>
            <person name="Poon T.W."/>
            <person name="Priest M."/>
            <person name="Roberts A."/>
            <person name="Saif S."/>
            <person name="Shea T."/>
            <person name="Sisk P."/>
            <person name="Sykes S."/>
            <person name="Wortman J."/>
            <person name="Nusbaum C."/>
            <person name="Birren B."/>
        </authorList>
    </citation>
    <scope>NUCLEOTIDE SEQUENCE [LARGE SCALE GENOMIC DNA]</scope>
    <source>
        <strain evidence="3 4">CBS 114405</strain>
    </source>
</reference>
<proteinExistence type="predicted"/>
<comment type="caution">
    <text evidence="3">The sequence shown here is derived from an EMBL/GenBank/DDBJ whole genome shotgun (WGS) entry which is preliminary data.</text>
</comment>
<organism evidence="3 4">
    <name type="scientific">Cladophialophora yegresii CBS 114405</name>
    <dbReference type="NCBI Taxonomy" id="1182544"/>
    <lineage>
        <taxon>Eukaryota</taxon>
        <taxon>Fungi</taxon>
        <taxon>Dikarya</taxon>
        <taxon>Ascomycota</taxon>
        <taxon>Pezizomycotina</taxon>
        <taxon>Eurotiomycetes</taxon>
        <taxon>Chaetothyriomycetidae</taxon>
        <taxon>Chaetothyriales</taxon>
        <taxon>Herpotrichiellaceae</taxon>
        <taxon>Cladophialophora</taxon>
    </lineage>
</organism>
<dbReference type="InterPro" id="IPR016181">
    <property type="entry name" value="Acyl_CoA_acyltransferase"/>
</dbReference>
<dbReference type="Pfam" id="PF00583">
    <property type="entry name" value="Acetyltransf_1"/>
    <property type="match status" value="1"/>
</dbReference>
<accession>W9WBF7</accession>
<dbReference type="CDD" id="cd04301">
    <property type="entry name" value="NAT_SF"/>
    <property type="match status" value="1"/>
</dbReference>
<evidence type="ECO:0000313" key="3">
    <source>
        <dbReference type="EMBL" id="EXJ61886.1"/>
    </source>
</evidence>
<dbReference type="SUPFAM" id="SSF55729">
    <property type="entry name" value="Acyl-CoA N-acyltransferases (Nat)"/>
    <property type="match status" value="1"/>
</dbReference>
<dbReference type="PANTHER" id="PTHR43233:SF1">
    <property type="entry name" value="FAMILY N-ACETYLTRANSFERASE, PUTATIVE (AFU_ORTHOLOGUE AFUA_6G03350)-RELATED"/>
    <property type="match status" value="1"/>
</dbReference>
<feature type="domain" description="N-acetyltransferase" evidence="2">
    <location>
        <begin position="121"/>
        <end position="192"/>
    </location>
</feature>